<keyword evidence="2" id="KW-1185">Reference proteome</keyword>
<dbReference type="InterPro" id="IPR029033">
    <property type="entry name" value="His_PPase_superfam"/>
</dbReference>
<dbReference type="InterPro" id="IPR009297">
    <property type="entry name" value="DUF952"/>
</dbReference>
<name>A0A9W7AYA7_9STRA</name>
<dbReference type="InterPro" id="IPR013078">
    <property type="entry name" value="His_Pase_superF_clade-1"/>
</dbReference>
<reference evidence="2" key="1">
    <citation type="journal article" date="2023" name="Commun. Biol.">
        <title>Genome analysis of Parmales, the sister group of diatoms, reveals the evolutionary specialization of diatoms from phago-mixotrophs to photoautotrophs.</title>
        <authorList>
            <person name="Ban H."/>
            <person name="Sato S."/>
            <person name="Yoshikawa S."/>
            <person name="Yamada K."/>
            <person name="Nakamura Y."/>
            <person name="Ichinomiya M."/>
            <person name="Sato N."/>
            <person name="Blanc-Mathieu R."/>
            <person name="Endo H."/>
            <person name="Kuwata A."/>
            <person name="Ogata H."/>
        </authorList>
    </citation>
    <scope>NUCLEOTIDE SEQUENCE [LARGE SCALE GENOMIC DNA]</scope>
    <source>
        <strain evidence="2">NIES 3700</strain>
    </source>
</reference>
<dbReference type="Gene3D" id="3.20.170.20">
    <property type="entry name" value="Protein of unknown function DUF952"/>
    <property type="match status" value="1"/>
</dbReference>
<organism evidence="1 2">
    <name type="scientific">Triparma laevis f. longispina</name>
    <dbReference type="NCBI Taxonomy" id="1714387"/>
    <lineage>
        <taxon>Eukaryota</taxon>
        <taxon>Sar</taxon>
        <taxon>Stramenopiles</taxon>
        <taxon>Ochrophyta</taxon>
        <taxon>Bolidophyceae</taxon>
        <taxon>Parmales</taxon>
        <taxon>Triparmaceae</taxon>
        <taxon>Triparma</taxon>
    </lineage>
</organism>
<accession>A0A9W7AYA7</accession>
<proteinExistence type="predicted"/>
<dbReference type="InterPro" id="IPR051710">
    <property type="entry name" value="Phosphatase_SH3-domain"/>
</dbReference>
<protein>
    <recommendedName>
        <fullName evidence="3">Phosphoglycerate mutase-like protein</fullName>
    </recommendedName>
</protein>
<dbReference type="SUPFAM" id="SSF56399">
    <property type="entry name" value="ADP-ribosylation"/>
    <property type="match status" value="1"/>
</dbReference>
<sequence>MPTHVIYLIRHGSRFDYSNTSLWKSLSSTTPSVLSTDPPLCSYGLKQADLCASWLAEDLKKESGEVVFRSSLYWRVIQTAAPILPLTNSKLNLEPGLCEYGHVYNTLPTPVERLNYQPLINLDYKPLVQMEEVDWSDKREKEQGIDYLRRIRTFGSRVNTTVEASPTSTVNVFYSHAASVSLIAYLLKQPLYETGEFAPTGVFKIRRIIEGEEDTGWVLEYHGSNNSMSLPIREYNVGTKPWGFKPDNNHGRDYTKMWEESDILNDRSKLYHICGRKEWEDCVGGFYVPKTYEQDGFVHLANEINELVAVGNLFYKSEPGEWVCVELDVGHLKGDVRLEPAAPVGDTEPREGEKLYPHLYKREGGGEGIRKDAAVRVLNVRRGGDGEFLGVDK</sequence>
<evidence type="ECO:0000313" key="1">
    <source>
        <dbReference type="EMBL" id="GMH77707.1"/>
    </source>
</evidence>
<dbReference type="OrthoDB" id="3335358at2759"/>
<dbReference type="SUPFAM" id="SSF53254">
    <property type="entry name" value="Phosphoglycerate mutase-like"/>
    <property type="match status" value="1"/>
</dbReference>
<dbReference type="Pfam" id="PF00300">
    <property type="entry name" value="His_Phos_1"/>
    <property type="match status" value="1"/>
</dbReference>
<evidence type="ECO:0000313" key="2">
    <source>
        <dbReference type="Proteomes" id="UP001165122"/>
    </source>
</evidence>
<dbReference type="Pfam" id="PF06108">
    <property type="entry name" value="DUF952"/>
    <property type="match status" value="1"/>
</dbReference>
<dbReference type="PANTHER" id="PTHR16469">
    <property type="entry name" value="UBIQUITIN-ASSOCIATED AND SH3 DOMAIN-CONTAINING BA-RELATED"/>
    <property type="match status" value="1"/>
</dbReference>
<dbReference type="PANTHER" id="PTHR16469:SF27">
    <property type="entry name" value="UBIQUITIN-ASSOCIATED AND SH3 DOMAIN-CONTAINING BA-RELATED"/>
    <property type="match status" value="1"/>
</dbReference>
<dbReference type="Gene3D" id="3.40.50.1240">
    <property type="entry name" value="Phosphoglycerate mutase-like"/>
    <property type="match status" value="1"/>
</dbReference>
<gene>
    <name evidence="1" type="ORF">TrLO_g15829</name>
</gene>
<dbReference type="AlphaFoldDB" id="A0A9W7AYA7"/>
<comment type="caution">
    <text evidence="1">The sequence shown here is derived from an EMBL/GenBank/DDBJ whole genome shotgun (WGS) entry which is preliminary data.</text>
</comment>
<dbReference type="Proteomes" id="UP001165122">
    <property type="component" value="Unassembled WGS sequence"/>
</dbReference>
<evidence type="ECO:0008006" key="3">
    <source>
        <dbReference type="Google" id="ProtNLM"/>
    </source>
</evidence>
<dbReference type="EMBL" id="BRXW01000831">
    <property type="protein sequence ID" value="GMH77707.1"/>
    <property type="molecule type" value="Genomic_DNA"/>
</dbReference>